<protein>
    <recommendedName>
        <fullName evidence="2">tRNA ligase kinase domain-containing protein</fullName>
    </recommendedName>
</protein>
<organism evidence="3 5">
    <name type="scientific">Ustilago bromivora</name>
    <dbReference type="NCBI Taxonomy" id="307758"/>
    <lineage>
        <taxon>Eukaryota</taxon>
        <taxon>Fungi</taxon>
        <taxon>Dikarya</taxon>
        <taxon>Basidiomycota</taxon>
        <taxon>Ustilaginomycotina</taxon>
        <taxon>Ustilaginomycetes</taxon>
        <taxon>Ustilaginales</taxon>
        <taxon>Ustilaginaceae</taxon>
        <taxon>Ustilago</taxon>
    </lineage>
</organism>
<dbReference type="EMBL" id="ULHB01000148">
    <property type="protein sequence ID" value="SYW83490.1"/>
    <property type="molecule type" value="Genomic_DNA"/>
</dbReference>
<dbReference type="GO" id="GO:0003690">
    <property type="term" value="F:double-stranded DNA binding"/>
    <property type="evidence" value="ECO:0007669"/>
    <property type="project" value="TreeGrafter"/>
</dbReference>
<sequence>MHPTSALAATPVEASTSQPAPPEAPAAPSSPKPTQPSDAANQDGPVQEQYLLVLSGLIGSGKSTFARALVDRFPTWRRCNQDELGDRRAVLYAAQTGLLAGHNVVIDRTNIDAKQRRTWLELAQEISSAEGSTRKIITISLTLTISIKAAQERLRIRKDHETIKTAEQALEILPHFLRTYQKATTEEGFHYVLTYPAGKMSREPIEEEAKKMLFDRLQTEVRAEGKLPERPPPRAGGAGRGMGGGRGRGEWRGRGRASSAVYTRHHTHQHQPYPSQHERYQYAQQGQNGITQQSVATPPSFAAAAAIPPPPTALQPQAQLEPQFQLIDTTIYPTTS</sequence>
<dbReference type="CDD" id="cd02019">
    <property type="entry name" value="NK"/>
    <property type="match status" value="1"/>
</dbReference>
<evidence type="ECO:0000256" key="1">
    <source>
        <dbReference type="SAM" id="MobiDB-lite"/>
    </source>
</evidence>
<dbReference type="Gene3D" id="3.40.50.300">
    <property type="entry name" value="P-loop containing nucleotide triphosphate hydrolases"/>
    <property type="match status" value="1"/>
</dbReference>
<feature type="compositionally biased region" description="Basic and acidic residues" evidence="1">
    <location>
        <begin position="223"/>
        <end position="232"/>
    </location>
</feature>
<dbReference type="EMBL" id="LT558117">
    <property type="protein sequence ID" value="SAM64178.1"/>
    <property type="molecule type" value="Genomic_DNA"/>
</dbReference>
<feature type="region of interest" description="Disordered" evidence="1">
    <location>
        <begin position="223"/>
        <end position="276"/>
    </location>
</feature>
<dbReference type="GO" id="GO:0046403">
    <property type="term" value="F:polynucleotide 3'-phosphatase activity"/>
    <property type="evidence" value="ECO:0007669"/>
    <property type="project" value="TreeGrafter"/>
</dbReference>
<dbReference type="GO" id="GO:0003972">
    <property type="term" value="F:RNA ligase (ATP) activity"/>
    <property type="evidence" value="ECO:0007669"/>
    <property type="project" value="InterPro"/>
</dbReference>
<reference evidence="4" key="3">
    <citation type="submission" date="2018-08" db="EMBL/GenBank/DDBJ databases">
        <authorList>
            <person name="Guldener U."/>
        </authorList>
    </citation>
    <scope>NUCLEOTIDE SEQUENCE</scope>
    <source>
        <strain evidence="4">UB2</strain>
    </source>
</reference>
<dbReference type="GO" id="GO:0005524">
    <property type="term" value="F:ATP binding"/>
    <property type="evidence" value="ECO:0007669"/>
    <property type="project" value="InterPro"/>
</dbReference>
<feature type="compositionally biased region" description="Pro residues" evidence="1">
    <location>
        <begin position="19"/>
        <end position="34"/>
    </location>
</feature>
<name>A0A1K0FW50_9BASI</name>
<gene>
    <name evidence="4" type="ORF">UBRO2_05192</name>
    <name evidence="3" type="ORF">UBRO_08391</name>
</gene>
<feature type="domain" description="tRNA ligase kinase" evidence="2">
    <location>
        <begin position="55"/>
        <end position="185"/>
    </location>
</feature>
<feature type="compositionally biased region" description="Low complexity" evidence="1">
    <location>
        <begin position="314"/>
        <end position="325"/>
    </location>
</feature>
<dbReference type="InterPro" id="IPR015966">
    <property type="entry name" value="tRNA_lig_kin_fungi"/>
</dbReference>
<dbReference type="PANTHER" id="PTHR12083:SF9">
    <property type="entry name" value="BIFUNCTIONAL POLYNUCLEOTIDE PHOSPHATASE_KINASE"/>
    <property type="match status" value="1"/>
</dbReference>
<dbReference type="GO" id="GO:0006281">
    <property type="term" value="P:DNA repair"/>
    <property type="evidence" value="ECO:0007669"/>
    <property type="project" value="TreeGrafter"/>
</dbReference>
<evidence type="ECO:0000313" key="5">
    <source>
        <dbReference type="Proteomes" id="UP000179920"/>
    </source>
</evidence>
<evidence type="ECO:0000313" key="3">
    <source>
        <dbReference type="EMBL" id="SAM64178.1"/>
    </source>
</evidence>
<reference evidence="3" key="2">
    <citation type="submission" date="2016-04" db="EMBL/GenBank/DDBJ databases">
        <authorList>
            <person name="Evans L.H."/>
            <person name="Alamgir A."/>
            <person name="Owens N."/>
            <person name="Weber N.D."/>
            <person name="Virtaneva K."/>
            <person name="Barbian K."/>
            <person name="Babar A."/>
            <person name="Rosenke K."/>
        </authorList>
    </citation>
    <scope>NUCLEOTIDE SEQUENCE</scope>
    <source>
        <strain evidence="3">UB2112</strain>
    </source>
</reference>
<feature type="region of interest" description="Disordered" evidence="1">
    <location>
        <begin position="1"/>
        <end position="42"/>
    </location>
</feature>
<proteinExistence type="predicted"/>
<dbReference type="Pfam" id="PF08303">
    <property type="entry name" value="tRNA_lig_kinase"/>
    <property type="match status" value="1"/>
</dbReference>
<dbReference type="SUPFAM" id="SSF52540">
    <property type="entry name" value="P-loop containing nucleoside triphosphate hydrolases"/>
    <property type="match status" value="1"/>
</dbReference>
<dbReference type="GO" id="GO:0006388">
    <property type="term" value="P:tRNA splicing, via endonucleolytic cleavage and ligation"/>
    <property type="evidence" value="ECO:0007669"/>
    <property type="project" value="InterPro"/>
</dbReference>
<evidence type="ECO:0000313" key="4">
    <source>
        <dbReference type="EMBL" id="SYW83490.1"/>
    </source>
</evidence>
<feature type="region of interest" description="Disordered" evidence="1">
    <location>
        <begin position="300"/>
        <end position="336"/>
    </location>
</feature>
<dbReference type="AlphaFoldDB" id="A0A1K0FW50"/>
<feature type="compositionally biased region" description="Polar residues" evidence="1">
    <location>
        <begin position="326"/>
        <end position="336"/>
    </location>
</feature>
<accession>A0A1K0FW50</accession>
<evidence type="ECO:0000313" key="6">
    <source>
        <dbReference type="Proteomes" id="UP000658997"/>
    </source>
</evidence>
<reference evidence="5" key="1">
    <citation type="submission" date="2016-04" db="EMBL/GenBank/DDBJ databases">
        <authorList>
            <person name="Guldener U."/>
            <person name="Guldener U."/>
        </authorList>
    </citation>
    <scope>NUCLEOTIDE SEQUENCE [LARGE SCALE GENOMIC DNA]</scope>
    <source>
        <strain evidence="5">UB2112</strain>
    </source>
</reference>
<dbReference type="PANTHER" id="PTHR12083">
    <property type="entry name" value="BIFUNCTIONAL POLYNUCLEOTIDE PHOSPHATASE/KINASE"/>
    <property type="match status" value="1"/>
</dbReference>
<dbReference type="Proteomes" id="UP000179920">
    <property type="component" value="Chromosome I"/>
</dbReference>
<dbReference type="GO" id="GO:0046404">
    <property type="term" value="F:ATP-dependent polydeoxyribonucleotide 5'-hydroxyl-kinase activity"/>
    <property type="evidence" value="ECO:0007669"/>
    <property type="project" value="TreeGrafter"/>
</dbReference>
<dbReference type="InterPro" id="IPR027417">
    <property type="entry name" value="P-loop_NTPase"/>
</dbReference>
<feature type="compositionally biased region" description="Gly residues" evidence="1">
    <location>
        <begin position="236"/>
        <end position="246"/>
    </location>
</feature>
<dbReference type="OrthoDB" id="3512845at2759"/>
<evidence type="ECO:0000259" key="2">
    <source>
        <dbReference type="Pfam" id="PF08303"/>
    </source>
</evidence>
<dbReference type="Proteomes" id="UP000658997">
    <property type="component" value="Unassembled WGS sequence"/>
</dbReference>
<keyword evidence="6" id="KW-1185">Reference proteome</keyword>